<dbReference type="EC" id="1.2.-.-" evidence="6"/>
<organism evidence="6 7">
    <name type="scientific">Staphylococcus saprophyticus</name>
    <dbReference type="NCBI Taxonomy" id="29385"/>
    <lineage>
        <taxon>Bacteria</taxon>
        <taxon>Bacillati</taxon>
        <taxon>Bacillota</taxon>
        <taxon>Bacilli</taxon>
        <taxon>Bacillales</taxon>
        <taxon>Staphylococcaceae</taxon>
        <taxon>Staphylococcus</taxon>
    </lineage>
</organism>
<evidence type="ECO:0000313" key="7">
    <source>
        <dbReference type="Proteomes" id="UP000254707"/>
    </source>
</evidence>
<evidence type="ECO:0000259" key="5">
    <source>
        <dbReference type="Pfam" id="PF00296"/>
    </source>
</evidence>
<reference evidence="6 7" key="1">
    <citation type="submission" date="2018-06" db="EMBL/GenBank/DDBJ databases">
        <authorList>
            <consortium name="Pathogen Informatics"/>
            <person name="Doyle S."/>
        </authorList>
    </citation>
    <scope>NUCLEOTIDE SEQUENCE [LARGE SCALE GENOMIC DNA]</scope>
    <source>
        <strain evidence="6 7">NCTC7688</strain>
    </source>
</reference>
<protein>
    <submittedName>
        <fullName evidence="6">Phthiodiolone/phenolphthiodiolone dimycocerosates ketoreductase</fullName>
        <ecNumber evidence="6">1.2.-.-</ecNumber>
    </submittedName>
</protein>
<dbReference type="InterPro" id="IPR011251">
    <property type="entry name" value="Luciferase-like_dom"/>
</dbReference>
<evidence type="ECO:0000256" key="1">
    <source>
        <dbReference type="ARBA" id="ARBA00022630"/>
    </source>
</evidence>
<dbReference type="InterPro" id="IPR036661">
    <property type="entry name" value="Luciferase-like_sf"/>
</dbReference>
<dbReference type="SUPFAM" id="SSF51679">
    <property type="entry name" value="Bacterial luciferase-like"/>
    <property type="match status" value="1"/>
</dbReference>
<evidence type="ECO:0000313" key="6">
    <source>
        <dbReference type="EMBL" id="SUM81930.1"/>
    </source>
</evidence>
<evidence type="ECO:0000256" key="3">
    <source>
        <dbReference type="ARBA" id="ARBA00023002"/>
    </source>
</evidence>
<name>A0A380HLV8_STASA</name>
<dbReference type="EMBL" id="UHED01000001">
    <property type="protein sequence ID" value="SUM81930.1"/>
    <property type="molecule type" value="Genomic_DNA"/>
</dbReference>
<keyword evidence="2" id="KW-0288">FMN</keyword>
<dbReference type="InterPro" id="IPR020020">
    <property type="entry name" value="Luciferase-type_oxidoreductase"/>
</dbReference>
<evidence type="ECO:0000256" key="4">
    <source>
        <dbReference type="ARBA" id="ARBA00023033"/>
    </source>
</evidence>
<dbReference type="Pfam" id="PF00296">
    <property type="entry name" value="Bac_luciferase"/>
    <property type="match status" value="1"/>
</dbReference>
<dbReference type="GO" id="GO:0004497">
    <property type="term" value="F:monooxygenase activity"/>
    <property type="evidence" value="ECO:0007669"/>
    <property type="project" value="UniProtKB-KW"/>
</dbReference>
<keyword evidence="3 6" id="KW-0560">Oxidoreductase</keyword>
<feature type="domain" description="Luciferase-like" evidence="5">
    <location>
        <begin position="22"/>
        <end position="228"/>
    </location>
</feature>
<dbReference type="Gene3D" id="3.20.20.30">
    <property type="entry name" value="Luciferase-like domain"/>
    <property type="match status" value="1"/>
</dbReference>
<dbReference type="NCBIfam" id="TIGR03571">
    <property type="entry name" value="lucif_BA3436"/>
    <property type="match status" value="1"/>
</dbReference>
<accession>A0A380HLV8</accession>
<dbReference type="GO" id="GO:0016705">
    <property type="term" value="F:oxidoreductase activity, acting on paired donors, with incorporation or reduction of molecular oxygen"/>
    <property type="evidence" value="ECO:0007669"/>
    <property type="project" value="InterPro"/>
</dbReference>
<dbReference type="InterPro" id="IPR051260">
    <property type="entry name" value="Diverse_substr_monoxygenases"/>
</dbReference>
<keyword evidence="1" id="KW-0285">Flavoprotein</keyword>
<evidence type="ECO:0000256" key="2">
    <source>
        <dbReference type="ARBA" id="ARBA00022643"/>
    </source>
</evidence>
<proteinExistence type="predicted"/>
<dbReference type="PANTHER" id="PTHR30011:SF16">
    <property type="entry name" value="C2H2 FINGER DOMAIN TRANSCRIPTION FACTOR (EUROFUNG)-RELATED"/>
    <property type="match status" value="1"/>
</dbReference>
<dbReference type="RefSeq" id="WP_002482237.1">
    <property type="nucleotide sequence ID" value="NZ_CAXOKG010000002.1"/>
</dbReference>
<dbReference type="AlphaFoldDB" id="A0A380HLV8"/>
<dbReference type="PANTHER" id="PTHR30011">
    <property type="entry name" value="ALKANESULFONATE MONOOXYGENASE-RELATED"/>
    <property type="match status" value="1"/>
</dbReference>
<gene>
    <name evidence="6" type="ORF">NCTC7688_00425</name>
</gene>
<dbReference type="Proteomes" id="UP000254707">
    <property type="component" value="Unassembled WGS sequence"/>
</dbReference>
<sequence>MTTIQKHNGFKRTFQQGHLTLGLMLPFDNSENIALSFENQVDLAQYAENLGFTSLFVRDNPLYSPHLGNVTTNYDPFVFLSYLSAKTSKIALGTSSIVATLRHPIHTAKAATSLDLISDERFLLGLATGDRPFEFPAFKIKETQLSKQFQDAIYAMNDLWQSHSPKISNSIFELYEDSGLQILPKHNHIPMFATGYSRQELSWIKKNMDGLMFYPQPFQKQKALLKEWHNNDVFKPFMHPLVIDLSLNPNELVKPIKGGYRLGRNTLLNILKSYEKIGTNHIMLHLTSNDRPYKSLLTEVGDYIIPHFPPHLSQEEKNNDITRQN</sequence>
<keyword evidence="4" id="KW-0503">Monooxygenase</keyword>